<keyword evidence="2 10" id="KW-0444">Lipid biosynthesis</keyword>
<name>A0A4Y4CTF3_ZOORA</name>
<dbReference type="NCBIfam" id="TIGR01854">
    <property type="entry name" value="lipid_A_lpxH"/>
    <property type="match status" value="1"/>
</dbReference>
<feature type="binding site" evidence="10">
    <location>
        <position position="196"/>
    </location>
    <ligand>
        <name>Mn(2+)</name>
        <dbReference type="ChEBI" id="CHEBI:29035"/>
        <label>2</label>
    </ligand>
</feature>
<dbReference type="CDD" id="cd07398">
    <property type="entry name" value="MPP_YbbF-LpxH"/>
    <property type="match status" value="1"/>
</dbReference>
<comment type="similarity">
    <text evidence="10">Belongs to the LpxH family.</text>
</comment>
<feature type="binding site" evidence="10">
    <location>
        <position position="115"/>
    </location>
    <ligand>
        <name>Mn(2+)</name>
        <dbReference type="ChEBI" id="CHEBI:29035"/>
        <label>2</label>
    </ligand>
</feature>
<keyword evidence="3 10" id="KW-0997">Cell inner membrane</keyword>
<evidence type="ECO:0000256" key="1">
    <source>
        <dbReference type="ARBA" id="ARBA00022475"/>
    </source>
</evidence>
<keyword evidence="13" id="KW-1185">Reference proteome</keyword>
<evidence type="ECO:0000256" key="7">
    <source>
        <dbReference type="ARBA" id="ARBA00023098"/>
    </source>
</evidence>
<dbReference type="GO" id="GO:0008758">
    <property type="term" value="F:UDP-2,3-diacylglucosamine hydrolase activity"/>
    <property type="evidence" value="ECO:0007669"/>
    <property type="project" value="UniProtKB-UniRule"/>
</dbReference>
<comment type="subcellular location">
    <subcellularLocation>
        <location evidence="10">Cell inner membrane</location>
        <topology evidence="10">Peripheral membrane protein</topology>
        <orientation evidence="10">Cytoplasmic side</orientation>
    </subcellularLocation>
</comment>
<evidence type="ECO:0000256" key="9">
    <source>
        <dbReference type="ARBA" id="ARBA00023211"/>
    </source>
</evidence>
<feature type="binding site" evidence="10">
    <location>
        <position position="80"/>
    </location>
    <ligand>
        <name>Mn(2+)</name>
        <dbReference type="ChEBI" id="CHEBI:29035"/>
        <label>2</label>
    </ligand>
</feature>
<dbReference type="Gene3D" id="3.60.21.10">
    <property type="match status" value="1"/>
</dbReference>
<dbReference type="GO" id="GO:0019897">
    <property type="term" value="C:extrinsic component of plasma membrane"/>
    <property type="evidence" value="ECO:0007669"/>
    <property type="project" value="UniProtKB-UniRule"/>
</dbReference>
<dbReference type="InterPro" id="IPR010138">
    <property type="entry name" value="UDP-diacylglucosamine_Hdrlase"/>
</dbReference>
<evidence type="ECO:0000256" key="8">
    <source>
        <dbReference type="ARBA" id="ARBA00023136"/>
    </source>
</evidence>
<comment type="pathway">
    <text evidence="10">Glycolipid biosynthesis; lipid IV(A) biosynthesis; lipid IV(A) from (3R)-3-hydroxytetradecanoyl-[acyl-carrier-protein] and UDP-N-acetyl-alpha-D-glucosamine: step 4/6.</text>
</comment>
<organism evidence="12 13">
    <name type="scientific">Zoogloea ramigera</name>
    <dbReference type="NCBI Taxonomy" id="350"/>
    <lineage>
        <taxon>Bacteria</taxon>
        <taxon>Pseudomonadati</taxon>
        <taxon>Pseudomonadota</taxon>
        <taxon>Betaproteobacteria</taxon>
        <taxon>Rhodocyclales</taxon>
        <taxon>Zoogloeaceae</taxon>
        <taxon>Zoogloea</taxon>
    </lineage>
</organism>
<comment type="catalytic activity">
    <reaction evidence="10">
        <text>UDP-2-N,3-O-bis[(3R)-3-hydroxytetradecanoyl]-alpha-D-glucosamine + H2O = 2-N,3-O-bis[(3R)-3-hydroxytetradecanoyl]-alpha-D-glucosaminyl 1-phosphate + UMP + 2 H(+)</text>
        <dbReference type="Rhea" id="RHEA:25213"/>
        <dbReference type="ChEBI" id="CHEBI:15377"/>
        <dbReference type="ChEBI" id="CHEBI:15378"/>
        <dbReference type="ChEBI" id="CHEBI:57865"/>
        <dbReference type="ChEBI" id="CHEBI:57957"/>
        <dbReference type="ChEBI" id="CHEBI:78847"/>
        <dbReference type="EC" id="3.6.1.54"/>
    </reaction>
</comment>
<feature type="binding site" evidence="10">
    <location>
        <position position="123"/>
    </location>
    <ligand>
        <name>substrate</name>
    </ligand>
</feature>
<keyword evidence="6 10" id="KW-0378">Hydrolase</keyword>
<dbReference type="OrthoDB" id="9783283at2"/>
<accession>A0A4Y4CTF3</accession>
<evidence type="ECO:0000256" key="5">
    <source>
        <dbReference type="ARBA" id="ARBA00022723"/>
    </source>
</evidence>
<keyword evidence="1 10" id="KW-1003">Cell membrane</keyword>
<dbReference type="GO" id="GO:0030145">
    <property type="term" value="F:manganese ion binding"/>
    <property type="evidence" value="ECO:0007669"/>
    <property type="project" value="UniProtKB-UniRule"/>
</dbReference>
<evidence type="ECO:0000256" key="10">
    <source>
        <dbReference type="HAMAP-Rule" id="MF_00575"/>
    </source>
</evidence>
<feature type="binding site" evidence="10">
    <location>
        <position position="198"/>
    </location>
    <ligand>
        <name>Mn(2+)</name>
        <dbReference type="ChEBI" id="CHEBI:29035"/>
        <label>1</label>
    </ligand>
</feature>
<evidence type="ECO:0000313" key="12">
    <source>
        <dbReference type="EMBL" id="GEC94533.1"/>
    </source>
</evidence>
<dbReference type="InterPro" id="IPR043461">
    <property type="entry name" value="LpxH-like"/>
</dbReference>
<gene>
    <name evidence="10 12" type="primary">lpxH</name>
    <name evidence="12" type="ORF">ZRA01_06060</name>
</gene>
<feature type="binding site" evidence="10">
    <location>
        <position position="161"/>
    </location>
    <ligand>
        <name>substrate</name>
    </ligand>
</feature>
<dbReference type="GO" id="GO:0009245">
    <property type="term" value="P:lipid A biosynthetic process"/>
    <property type="evidence" value="ECO:0007669"/>
    <property type="project" value="UniProtKB-UniRule"/>
</dbReference>
<keyword evidence="9 10" id="KW-0464">Manganese</keyword>
<evidence type="ECO:0000256" key="4">
    <source>
        <dbReference type="ARBA" id="ARBA00022556"/>
    </source>
</evidence>
<dbReference type="AlphaFoldDB" id="A0A4Y4CTF3"/>
<dbReference type="RefSeq" id="WP_141349284.1">
    <property type="nucleotide sequence ID" value="NZ_BJNV01000007.1"/>
</dbReference>
<dbReference type="PANTHER" id="PTHR34990:SF1">
    <property type="entry name" value="UDP-2,3-DIACYLGLUCOSAMINE HYDROLASE"/>
    <property type="match status" value="1"/>
</dbReference>
<keyword evidence="4 10" id="KW-0441">Lipid A biosynthesis</keyword>
<feature type="binding site" evidence="10">
    <location>
        <position position="10"/>
    </location>
    <ligand>
        <name>Mn(2+)</name>
        <dbReference type="ChEBI" id="CHEBI:29035"/>
        <label>1</label>
    </ligand>
</feature>
<dbReference type="SUPFAM" id="SSF56300">
    <property type="entry name" value="Metallo-dependent phosphatases"/>
    <property type="match status" value="1"/>
</dbReference>
<keyword evidence="8 10" id="KW-0472">Membrane</keyword>
<protein>
    <recommendedName>
        <fullName evidence="10">UDP-2,3-diacylglucosamine hydrolase</fullName>
        <ecNumber evidence="10">3.6.1.54</ecNumber>
    </recommendedName>
    <alternativeName>
        <fullName evidence="10">UDP-2,3-diacylglucosamine diphosphatase</fullName>
    </alternativeName>
</protein>
<evidence type="ECO:0000256" key="2">
    <source>
        <dbReference type="ARBA" id="ARBA00022516"/>
    </source>
</evidence>
<dbReference type="InterPro" id="IPR004843">
    <property type="entry name" value="Calcineurin-like_PHP"/>
</dbReference>
<feature type="binding site" evidence="10">
    <location>
        <begin position="80"/>
        <end position="81"/>
    </location>
    <ligand>
        <name>substrate</name>
    </ligand>
</feature>
<evidence type="ECO:0000256" key="6">
    <source>
        <dbReference type="ARBA" id="ARBA00022801"/>
    </source>
</evidence>
<feature type="binding site" evidence="10">
    <location>
        <position position="41"/>
    </location>
    <ligand>
        <name>Mn(2+)</name>
        <dbReference type="ChEBI" id="CHEBI:29035"/>
        <label>1</label>
    </ligand>
</feature>
<keyword evidence="5 10" id="KW-0479">Metal-binding</keyword>
<sequence>MQIHFISDLHLCADRPALTAVFERYLAGPARAAARLYILGDLFEYWAGDDDLDDPLNTHVAGLLADLAESGCQVFFMPGNRDFLIGADFAARARLQLLAEPARIELGNEAVLLCHGDSLCTDDLAYQAFRSQVRNPAWQAQFLGQPLAVRKQVIAGVRMKSEEAKSEKAAAIMDVNAEAVIALLREHGVHQLIHGHTHRPADHQVDVDGSPGQRRVLADWRDKNGTAGGEVLVWADGKLSRQPLR</sequence>
<dbReference type="Proteomes" id="UP000318422">
    <property type="component" value="Unassembled WGS sequence"/>
</dbReference>
<dbReference type="EMBL" id="BJNV01000007">
    <property type="protein sequence ID" value="GEC94533.1"/>
    <property type="molecule type" value="Genomic_DNA"/>
</dbReference>
<dbReference type="HAMAP" id="MF_00575">
    <property type="entry name" value="LpxH"/>
    <property type="match status" value="1"/>
</dbReference>
<feature type="binding site" evidence="10">
    <location>
        <position position="41"/>
    </location>
    <ligand>
        <name>Mn(2+)</name>
        <dbReference type="ChEBI" id="CHEBI:29035"/>
        <label>2</label>
    </ligand>
</feature>
<dbReference type="EC" id="3.6.1.54" evidence="10"/>
<dbReference type="GO" id="GO:0005737">
    <property type="term" value="C:cytoplasm"/>
    <property type="evidence" value="ECO:0007669"/>
    <property type="project" value="InterPro"/>
</dbReference>
<feature type="binding site" evidence="10">
    <location>
        <position position="196"/>
    </location>
    <ligand>
        <name>substrate</name>
    </ligand>
</feature>
<dbReference type="Pfam" id="PF00149">
    <property type="entry name" value="Metallophos"/>
    <property type="match status" value="1"/>
</dbReference>
<feature type="domain" description="Calcineurin-like phosphoesterase" evidence="11">
    <location>
        <begin position="1"/>
        <end position="200"/>
    </location>
</feature>
<keyword evidence="7 10" id="KW-0443">Lipid metabolism</keyword>
<comment type="function">
    <text evidence="10">Hydrolyzes the pyrophosphate bond of UDP-2,3-diacylglucosamine to yield 2,3-diacylglucosamine 1-phosphate (lipid X) and UMP by catalyzing the attack of water at the alpha-P atom. Involved in the biosynthesis of lipid A, a phosphorylated glycolipid that anchors the lipopolysaccharide to the outer membrane of the cell.</text>
</comment>
<comment type="cofactor">
    <cofactor evidence="10">
        <name>Mn(2+)</name>
        <dbReference type="ChEBI" id="CHEBI:29035"/>
    </cofactor>
    <text evidence="10">Binds 2 Mn(2+) ions per subunit in a binuclear metal center.</text>
</comment>
<evidence type="ECO:0000313" key="13">
    <source>
        <dbReference type="Proteomes" id="UP000318422"/>
    </source>
</evidence>
<dbReference type="UniPathway" id="UPA00359">
    <property type="reaction ID" value="UER00480"/>
</dbReference>
<proteinExistence type="inferred from homology"/>
<feature type="binding site" evidence="10">
    <location>
        <position position="8"/>
    </location>
    <ligand>
        <name>Mn(2+)</name>
        <dbReference type="ChEBI" id="CHEBI:29035"/>
        <label>1</label>
    </ligand>
</feature>
<feature type="binding site" evidence="10">
    <location>
        <position position="165"/>
    </location>
    <ligand>
        <name>substrate</name>
    </ligand>
</feature>
<dbReference type="PANTHER" id="PTHR34990">
    <property type="entry name" value="UDP-2,3-DIACYLGLUCOSAMINE HYDROLASE-RELATED"/>
    <property type="match status" value="1"/>
</dbReference>
<dbReference type="InterPro" id="IPR029052">
    <property type="entry name" value="Metallo-depent_PP-like"/>
</dbReference>
<evidence type="ECO:0000259" key="11">
    <source>
        <dbReference type="Pfam" id="PF00149"/>
    </source>
</evidence>
<feature type="binding site" evidence="10">
    <location>
        <position position="168"/>
    </location>
    <ligand>
        <name>substrate</name>
    </ligand>
</feature>
<comment type="caution">
    <text evidence="12">The sequence shown here is derived from an EMBL/GenBank/DDBJ whole genome shotgun (WGS) entry which is preliminary data.</text>
</comment>
<dbReference type="NCBIfam" id="NF003743">
    <property type="entry name" value="PRK05340.1"/>
    <property type="match status" value="1"/>
</dbReference>
<evidence type="ECO:0000256" key="3">
    <source>
        <dbReference type="ARBA" id="ARBA00022519"/>
    </source>
</evidence>
<reference evidence="12 13" key="1">
    <citation type="submission" date="2019-06" db="EMBL/GenBank/DDBJ databases">
        <title>Whole genome shotgun sequence of Zoogloea ramigera NBRC 15342.</title>
        <authorList>
            <person name="Hosoyama A."/>
            <person name="Uohara A."/>
            <person name="Ohji S."/>
            <person name="Ichikawa N."/>
        </authorList>
    </citation>
    <scope>NUCLEOTIDE SEQUENCE [LARGE SCALE GENOMIC DNA]</scope>
    <source>
        <strain evidence="12 13">NBRC 15342</strain>
    </source>
</reference>